<dbReference type="GO" id="GO:0005525">
    <property type="term" value="F:GTP binding"/>
    <property type="evidence" value="ECO:0007669"/>
    <property type="project" value="UniProtKB-KW"/>
</dbReference>
<dbReference type="Gene3D" id="3.40.50.300">
    <property type="entry name" value="P-loop containing nucleotide triphosphate hydrolases"/>
    <property type="match status" value="1"/>
</dbReference>
<organism evidence="4">
    <name type="scientific">Halisarca dujardinii</name>
    <name type="common">Dujardin's slime sponge</name>
    <dbReference type="NCBI Taxonomy" id="2583056"/>
    <lineage>
        <taxon>Eukaryota</taxon>
        <taxon>Metazoa</taxon>
        <taxon>Porifera</taxon>
        <taxon>Demospongiae</taxon>
        <taxon>Verongimorpha</taxon>
        <taxon>Chondrillida</taxon>
        <taxon>Halisarcidae</taxon>
        <taxon>Halisarca</taxon>
    </lineage>
</organism>
<dbReference type="SMART" id="SM00174">
    <property type="entry name" value="RHO"/>
    <property type="match status" value="1"/>
</dbReference>
<name>A0AA96S0F7_HALDU</name>
<evidence type="ECO:0000256" key="3">
    <source>
        <dbReference type="SAM" id="MobiDB-lite"/>
    </source>
</evidence>
<feature type="region of interest" description="Disordered" evidence="3">
    <location>
        <begin position="192"/>
        <end position="229"/>
    </location>
</feature>
<dbReference type="PANTHER" id="PTHR24070">
    <property type="entry name" value="RAS, DI-RAS, AND RHEB FAMILY MEMBERS OF SMALL GTPASE SUPERFAMILY"/>
    <property type="match status" value="1"/>
</dbReference>
<dbReference type="PROSITE" id="PS51421">
    <property type="entry name" value="RAS"/>
    <property type="match status" value="1"/>
</dbReference>
<dbReference type="GO" id="GO:0007165">
    <property type="term" value="P:signal transduction"/>
    <property type="evidence" value="ECO:0007669"/>
    <property type="project" value="InterPro"/>
</dbReference>
<dbReference type="InterPro" id="IPR027417">
    <property type="entry name" value="P-loop_NTPase"/>
</dbReference>
<evidence type="ECO:0000256" key="2">
    <source>
        <dbReference type="ARBA" id="ARBA00023134"/>
    </source>
</evidence>
<evidence type="ECO:0000256" key="1">
    <source>
        <dbReference type="ARBA" id="ARBA00022741"/>
    </source>
</evidence>
<evidence type="ECO:0000313" key="4">
    <source>
        <dbReference type="EMBL" id="WNS50090.1"/>
    </source>
</evidence>
<dbReference type="AlphaFoldDB" id="A0AA96S0F7"/>
<dbReference type="InterPro" id="IPR020849">
    <property type="entry name" value="Small_GTPase_Ras-type"/>
</dbReference>
<feature type="compositionally biased region" description="Basic residues" evidence="3">
    <location>
        <begin position="218"/>
        <end position="229"/>
    </location>
</feature>
<keyword evidence="2" id="KW-0342">GTP-binding</keyword>
<accession>A0AA96S0F7</accession>
<dbReference type="InterPro" id="IPR001806">
    <property type="entry name" value="Small_GTPase"/>
</dbReference>
<sequence>MGTGGVGKSALTLRIISGTFTPNYTPTIEDYYRHETNVPSIGPCIVEPDSGQRGTEQFSSMRQLYISSSQAFAIVYAVDDRDSFEEAKGIYKEIVQSKPEGQARVILVGNKSDLYDAHRRVPIAEALQLCKTMANAPFLETSAKDNINVHELFTKLVHLARDNVESSSKTLKPRRRTFNNGFTNAIRKSFRMSRQRRRVNSAHFSDGAGAHGNSQRPSARRRQSRCAVM</sequence>
<dbReference type="EMBL" id="OR460167">
    <property type="protein sequence ID" value="WNS50090.1"/>
    <property type="molecule type" value="mRNA"/>
</dbReference>
<dbReference type="PROSITE" id="PS51419">
    <property type="entry name" value="RAB"/>
    <property type="match status" value="1"/>
</dbReference>
<dbReference type="NCBIfam" id="TIGR00231">
    <property type="entry name" value="small_GTP"/>
    <property type="match status" value="1"/>
</dbReference>
<dbReference type="SUPFAM" id="SSF52540">
    <property type="entry name" value="P-loop containing nucleoside triphosphate hydrolases"/>
    <property type="match status" value="1"/>
</dbReference>
<dbReference type="SMART" id="SM00175">
    <property type="entry name" value="RAB"/>
    <property type="match status" value="1"/>
</dbReference>
<proteinExistence type="evidence at transcript level"/>
<dbReference type="SMART" id="SM00173">
    <property type="entry name" value="RAS"/>
    <property type="match status" value="1"/>
</dbReference>
<protein>
    <submittedName>
        <fullName evidence="4">Ras-related protein Rap-2a</fullName>
    </submittedName>
</protein>
<dbReference type="InterPro" id="IPR005225">
    <property type="entry name" value="Small_GTP-bd"/>
</dbReference>
<dbReference type="GO" id="GO:0016020">
    <property type="term" value="C:membrane"/>
    <property type="evidence" value="ECO:0007669"/>
    <property type="project" value="InterPro"/>
</dbReference>
<dbReference type="Pfam" id="PF00071">
    <property type="entry name" value="Ras"/>
    <property type="match status" value="1"/>
</dbReference>
<reference evidence="4" key="1">
    <citation type="submission" date="2023-08" db="EMBL/GenBank/DDBJ databases">
        <authorList>
            <person name="Adameyko K."/>
            <person name="Kravchuk O."/>
            <person name="Lyupina Y."/>
        </authorList>
    </citation>
    <scope>NUCLEOTIDE SEQUENCE</scope>
</reference>
<dbReference type="PRINTS" id="PR00449">
    <property type="entry name" value="RASTRNSFRMNG"/>
</dbReference>
<dbReference type="GO" id="GO:0003924">
    <property type="term" value="F:GTPase activity"/>
    <property type="evidence" value="ECO:0007669"/>
    <property type="project" value="InterPro"/>
</dbReference>
<keyword evidence="1" id="KW-0547">Nucleotide-binding</keyword>